<reference evidence="2 3" key="2">
    <citation type="journal article" date="2015" name="Stand. Genomic Sci.">
        <title>Draft genome sequence of marine-derived Streptomyces sp. TP-A0598, a producer of anti-MRSA antibiotic lydicamycins.</title>
        <authorList>
            <person name="Komaki H."/>
            <person name="Ichikawa N."/>
            <person name="Hosoyama A."/>
            <person name="Fujita N."/>
            <person name="Igarashi Y."/>
        </authorList>
    </citation>
    <scope>NUCLEOTIDE SEQUENCE [LARGE SCALE GENOMIC DNA]</scope>
    <source>
        <strain evidence="2 3">NBRC 110027</strain>
    </source>
</reference>
<protein>
    <submittedName>
        <fullName evidence="2">Uncharacterized protein</fullName>
    </submittedName>
</protein>
<sequence length="90" mass="9365">MGIAISPPLPAPSDSATDRGPGQGRLRATVADGIAGHRPGDGPRTGRPGRAAAPHNAEIPPPRGDGIIRVVELRRIELLTSCMPCRRSTN</sequence>
<comment type="caution">
    <text evidence="2">The sequence shown here is derived from an EMBL/GenBank/DDBJ whole genome shotgun (WGS) entry which is preliminary data.</text>
</comment>
<proteinExistence type="predicted"/>
<dbReference type="AlphaFoldDB" id="A0A0P4R7D5"/>
<dbReference type="EMBL" id="BBNO01000004">
    <property type="protein sequence ID" value="GAO08872.1"/>
    <property type="molecule type" value="Genomic_DNA"/>
</dbReference>
<evidence type="ECO:0000256" key="1">
    <source>
        <dbReference type="SAM" id="MobiDB-lite"/>
    </source>
</evidence>
<gene>
    <name evidence="2" type="ORF">TPA0598_04_05080</name>
</gene>
<reference evidence="3" key="1">
    <citation type="submission" date="2014-09" db="EMBL/GenBank/DDBJ databases">
        <title>Whole genome shotgun sequence of Streptomyces sp. NBRC 110027.</title>
        <authorList>
            <person name="Komaki H."/>
            <person name="Ichikawa N."/>
            <person name="Katano-Makiyama Y."/>
            <person name="Hosoyama A."/>
            <person name="Hashimoto M."/>
            <person name="Uohara A."/>
            <person name="Kitahashi Y."/>
            <person name="Ohji S."/>
            <person name="Kimura A."/>
            <person name="Yamazoe A."/>
            <person name="Igarashi Y."/>
            <person name="Fujita N."/>
        </authorList>
    </citation>
    <scope>NUCLEOTIDE SEQUENCE [LARGE SCALE GENOMIC DNA]</scope>
    <source>
        <strain evidence="3">NBRC 110027</strain>
    </source>
</reference>
<feature type="compositionally biased region" description="Low complexity" evidence="1">
    <location>
        <begin position="45"/>
        <end position="54"/>
    </location>
</feature>
<organism evidence="2 3">
    <name type="scientific">Streptomyces lydicamycinicus</name>
    <dbReference type="NCBI Taxonomy" id="1546107"/>
    <lineage>
        <taxon>Bacteria</taxon>
        <taxon>Bacillati</taxon>
        <taxon>Actinomycetota</taxon>
        <taxon>Actinomycetes</taxon>
        <taxon>Kitasatosporales</taxon>
        <taxon>Streptomycetaceae</taxon>
        <taxon>Streptomyces</taxon>
    </lineage>
</organism>
<dbReference type="Proteomes" id="UP000048965">
    <property type="component" value="Unassembled WGS sequence"/>
</dbReference>
<evidence type="ECO:0000313" key="3">
    <source>
        <dbReference type="Proteomes" id="UP000048965"/>
    </source>
</evidence>
<accession>A0A0P4R7D5</accession>
<evidence type="ECO:0000313" key="2">
    <source>
        <dbReference type="EMBL" id="GAO08872.1"/>
    </source>
</evidence>
<feature type="region of interest" description="Disordered" evidence="1">
    <location>
        <begin position="1"/>
        <end position="65"/>
    </location>
</feature>
<name>A0A0P4R7D5_9ACTN</name>
<keyword evidence="3" id="KW-1185">Reference proteome</keyword>